<reference evidence="1 2" key="1">
    <citation type="submission" date="2019-11" db="EMBL/GenBank/DDBJ databases">
        <title>Acidiferrimicrobium australis gen. nov., sp. nov., an acidophilic and obligately heterotrophic, member of the Actinobacteria that catalyses dissimilatory oxido- reduction of iron isolated from metal-rich acidic water in Chile.</title>
        <authorList>
            <person name="Gonzalez D."/>
            <person name="Huber K."/>
            <person name="Hedrich S."/>
            <person name="Rojas-Villalobos C."/>
            <person name="Quatrini R."/>
            <person name="Dinamarca M.A."/>
            <person name="Schwarz A."/>
            <person name="Canales C."/>
            <person name="Nancucheo I."/>
        </authorList>
    </citation>
    <scope>NUCLEOTIDE SEQUENCE [LARGE SCALE GENOMIC DNA]</scope>
    <source>
        <strain evidence="1 2">USS-CCA1</strain>
    </source>
</reference>
<dbReference type="Proteomes" id="UP000437736">
    <property type="component" value="Unassembled WGS sequence"/>
</dbReference>
<accession>A0ABW9QW57</accession>
<evidence type="ECO:0000313" key="1">
    <source>
        <dbReference type="EMBL" id="MST33756.1"/>
    </source>
</evidence>
<comment type="caution">
    <text evidence="1">The sequence shown here is derived from an EMBL/GenBank/DDBJ whole genome shotgun (WGS) entry which is preliminary data.</text>
</comment>
<dbReference type="InterPro" id="IPR020559">
    <property type="entry name" value="PRibGlycinamide_synth_CS"/>
</dbReference>
<sequence length="62" mass="6880">MELRTVRLGDPETEPVLADLADEYRRRYGGDGEMRTTAPEEFDPPAGRFLVLLDRGETVAAG</sequence>
<protein>
    <submittedName>
        <fullName evidence="1">GNAT family N-acetyltransferase</fullName>
    </submittedName>
</protein>
<dbReference type="EMBL" id="WJHE01000713">
    <property type="protein sequence ID" value="MST33756.1"/>
    <property type="molecule type" value="Genomic_DNA"/>
</dbReference>
<dbReference type="PROSITE" id="PS00184">
    <property type="entry name" value="GARS"/>
    <property type="match status" value="1"/>
</dbReference>
<evidence type="ECO:0000313" key="2">
    <source>
        <dbReference type="Proteomes" id="UP000437736"/>
    </source>
</evidence>
<name>A0ABW9QW57_9ACTN</name>
<proteinExistence type="predicted"/>
<feature type="non-terminal residue" evidence="1">
    <location>
        <position position="62"/>
    </location>
</feature>
<organism evidence="1 2">
    <name type="scientific">Acidiferrimicrobium australe</name>
    <dbReference type="NCBI Taxonomy" id="2664430"/>
    <lineage>
        <taxon>Bacteria</taxon>
        <taxon>Bacillati</taxon>
        <taxon>Actinomycetota</taxon>
        <taxon>Acidimicrobiia</taxon>
        <taxon>Acidimicrobiales</taxon>
        <taxon>Acidimicrobiaceae</taxon>
        <taxon>Acidiferrimicrobium</taxon>
    </lineage>
</organism>
<gene>
    <name evidence="1" type="ORF">GHK86_13650</name>
</gene>
<keyword evidence="2" id="KW-1185">Reference proteome</keyword>